<dbReference type="PANTHER" id="PTHR42781">
    <property type="entry name" value="SPERMIDINE/PUTRESCINE IMPORT ATP-BINDING PROTEIN POTA"/>
    <property type="match status" value="1"/>
</dbReference>
<gene>
    <name evidence="5" type="ORF">SAMN05444406_10340</name>
</gene>
<evidence type="ECO:0000256" key="3">
    <source>
        <dbReference type="ARBA" id="ARBA00022840"/>
    </source>
</evidence>
<keyword evidence="2" id="KW-0547">Nucleotide-binding</keyword>
<proteinExistence type="predicted"/>
<dbReference type="Pfam" id="PF00005">
    <property type="entry name" value="ABC_tran"/>
    <property type="match status" value="1"/>
</dbReference>
<dbReference type="InterPro" id="IPR003439">
    <property type="entry name" value="ABC_transporter-like_ATP-bd"/>
</dbReference>
<evidence type="ECO:0000256" key="1">
    <source>
        <dbReference type="ARBA" id="ARBA00022448"/>
    </source>
</evidence>
<evidence type="ECO:0000313" key="6">
    <source>
        <dbReference type="Proteomes" id="UP000198577"/>
    </source>
</evidence>
<dbReference type="Gene3D" id="3.40.50.300">
    <property type="entry name" value="P-loop containing nucleotide triphosphate hydrolases"/>
    <property type="match status" value="1"/>
</dbReference>
<dbReference type="InterPro" id="IPR050093">
    <property type="entry name" value="ABC_SmlMolc_Importer"/>
</dbReference>
<keyword evidence="3 5" id="KW-0067">ATP-binding</keyword>
<feature type="domain" description="ABC transporter" evidence="4">
    <location>
        <begin position="5"/>
        <end position="192"/>
    </location>
</feature>
<dbReference type="PROSITE" id="PS00211">
    <property type="entry name" value="ABC_TRANSPORTER_1"/>
    <property type="match status" value="1"/>
</dbReference>
<dbReference type="Proteomes" id="UP000198577">
    <property type="component" value="Unassembled WGS sequence"/>
</dbReference>
<dbReference type="STRING" id="937334.SAMN05444406_10340"/>
<protein>
    <submittedName>
        <fullName evidence="5">Tungstate transport system ATP-binding protein</fullName>
    </submittedName>
</protein>
<dbReference type="SUPFAM" id="SSF52540">
    <property type="entry name" value="P-loop containing nucleoside triphosphate hydrolases"/>
    <property type="match status" value="1"/>
</dbReference>
<accession>A0A1I5SSR2</accession>
<keyword evidence="1" id="KW-0813">Transport</keyword>
<dbReference type="EMBL" id="FOXR01000003">
    <property type="protein sequence ID" value="SFP73812.1"/>
    <property type="molecule type" value="Genomic_DNA"/>
</dbReference>
<dbReference type="GO" id="GO:0005524">
    <property type="term" value="F:ATP binding"/>
    <property type="evidence" value="ECO:0007669"/>
    <property type="project" value="UniProtKB-KW"/>
</dbReference>
<keyword evidence="6" id="KW-1185">Reference proteome</keyword>
<organism evidence="5 6">
    <name type="scientific">Caldicoprobacter faecalis</name>
    <dbReference type="NCBI Taxonomy" id="937334"/>
    <lineage>
        <taxon>Bacteria</taxon>
        <taxon>Bacillati</taxon>
        <taxon>Bacillota</taxon>
        <taxon>Clostridia</taxon>
        <taxon>Caldicoprobacterales</taxon>
        <taxon>Caldicoprobacteraceae</taxon>
        <taxon>Caldicoprobacter</taxon>
    </lineage>
</organism>
<name>A0A1I5SSR2_9FIRM</name>
<dbReference type="PROSITE" id="PS50893">
    <property type="entry name" value="ABC_TRANSPORTER_2"/>
    <property type="match status" value="1"/>
</dbReference>
<dbReference type="AlphaFoldDB" id="A0A1I5SSR2"/>
<evidence type="ECO:0000313" key="5">
    <source>
        <dbReference type="EMBL" id="SFP73812.1"/>
    </source>
</evidence>
<dbReference type="InterPro" id="IPR003593">
    <property type="entry name" value="AAA+_ATPase"/>
</dbReference>
<dbReference type="InterPro" id="IPR027417">
    <property type="entry name" value="P-loop_NTPase"/>
</dbReference>
<dbReference type="PANTHER" id="PTHR42781:SF9">
    <property type="entry name" value="AMINO ACID ABC TRANSPORTER, ATP-BINDING PROTEIN-RELATED"/>
    <property type="match status" value="1"/>
</dbReference>
<dbReference type="SMART" id="SM00382">
    <property type="entry name" value="AAA"/>
    <property type="match status" value="1"/>
</dbReference>
<evidence type="ECO:0000259" key="4">
    <source>
        <dbReference type="PROSITE" id="PS50893"/>
    </source>
</evidence>
<reference evidence="5 6" key="1">
    <citation type="submission" date="2016-10" db="EMBL/GenBank/DDBJ databases">
        <authorList>
            <person name="de Groot N.N."/>
        </authorList>
    </citation>
    <scope>NUCLEOTIDE SEQUENCE [LARGE SCALE GENOMIC DNA]</scope>
    <source>
        <strain evidence="5 6">DSM 20678</strain>
    </source>
</reference>
<sequence length="192" mass="21927">MIWLIEVKNVEKYIGNKLLFYCESLKFEKRGLYIIKGPNGCGKTTFLRMLFGKDGDFKGVIKNAFDKRVMLPQQPYFFKGSVLYNISPGAKRDGLAKARKVLDKFSIAPDAHISSLSLGQKQLVAFLRAFYIDSEVLFLDEPDTYLDSRVKNFMFELISQDSSKRCIIAVTHDSTIAVPARTIWFEDCQIKS</sequence>
<dbReference type="GO" id="GO:0016887">
    <property type="term" value="F:ATP hydrolysis activity"/>
    <property type="evidence" value="ECO:0007669"/>
    <property type="project" value="InterPro"/>
</dbReference>
<dbReference type="InterPro" id="IPR017871">
    <property type="entry name" value="ABC_transporter-like_CS"/>
</dbReference>
<evidence type="ECO:0000256" key="2">
    <source>
        <dbReference type="ARBA" id="ARBA00022741"/>
    </source>
</evidence>